<proteinExistence type="predicted"/>
<name>A0A1C7M0Q0_9FUNG</name>
<dbReference type="Proteomes" id="UP000093000">
    <property type="component" value="Unassembled WGS sequence"/>
</dbReference>
<organism evidence="1 2">
    <name type="scientific">Choanephora cucurbitarum</name>
    <dbReference type="NCBI Taxonomy" id="101091"/>
    <lineage>
        <taxon>Eukaryota</taxon>
        <taxon>Fungi</taxon>
        <taxon>Fungi incertae sedis</taxon>
        <taxon>Mucoromycota</taxon>
        <taxon>Mucoromycotina</taxon>
        <taxon>Mucoromycetes</taxon>
        <taxon>Mucorales</taxon>
        <taxon>Mucorineae</taxon>
        <taxon>Choanephoraceae</taxon>
        <taxon>Choanephoroideae</taxon>
        <taxon>Choanephora</taxon>
    </lineage>
</organism>
<dbReference type="InParanoid" id="A0A1C7M0Q0"/>
<reference evidence="1 2" key="1">
    <citation type="submission" date="2016-03" db="EMBL/GenBank/DDBJ databases">
        <title>Choanephora cucurbitarum.</title>
        <authorList>
            <person name="Min B."/>
            <person name="Park H."/>
            <person name="Park J.-H."/>
            <person name="Shin H.-D."/>
            <person name="Choi I.-G."/>
        </authorList>
    </citation>
    <scope>NUCLEOTIDE SEQUENCE [LARGE SCALE GENOMIC DNA]</scope>
    <source>
        <strain evidence="1 2">KUS-F28377</strain>
    </source>
</reference>
<evidence type="ECO:0000313" key="2">
    <source>
        <dbReference type="Proteomes" id="UP000093000"/>
    </source>
</evidence>
<dbReference type="EMBL" id="LUGH01002655">
    <property type="protein sequence ID" value="OBZ70511.1"/>
    <property type="molecule type" value="Genomic_DNA"/>
</dbReference>
<protein>
    <submittedName>
        <fullName evidence="1">Uncharacterized protein</fullName>
    </submittedName>
</protein>
<comment type="caution">
    <text evidence="1">The sequence shown here is derived from an EMBL/GenBank/DDBJ whole genome shotgun (WGS) entry which is preliminary data.</text>
</comment>
<keyword evidence="2" id="KW-1185">Reference proteome</keyword>
<accession>A0A1C7M0Q0</accession>
<evidence type="ECO:0000313" key="1">
    <source>
        <dbReference type="EMBL" id="OBZ70511.1"/>
    </source>
</evidence>
<gene>
    <name evidence="1" type="ORF">A0J61_11895</name>
</gene>
<sequence length="87" mass="9758">MPSTERTTATNQKEATSVTFFPDCVQNSNSSVVLVLHQPENGVHLSTIIASLYFKLEVLGLKQFMTTISIVLKPTLFHSNHFTSRNY</sequence>
<dbReference type="AlphaFoldDB" id="A0A1C7M0Q0"/>